<keyword evidence="3 4" id="KW-0436">Ligase</keyword>
<gene>
    <name evidence="3 8" type="primary">coaBC</name>
    <name evidence="9" type="ORF">AAH17_00545</name>
    <name evidence="10" type="ORF">AAH24_02605</name>
    <name evidence="7" type="ORF">BVH53_08585</name>
    <name evidence="8" type="ORF">CX802_02980</name>
</gene>
<feature type="region of interest" description="Phosphopantothenate--cysteine ligase" evidence="3">
    <location>
        <begin position="187"/>
        <end position="387"/>
    </location>
</feature>
<dbReference type="GO" id="GO:0015941">
    <property type="term" value="P:pantothenate catabolic process"/>
    <property type="evidence" value="ECO:0007669"/>
    <property type="project" value="InterPro"/>
</dbReference>
<dbReference type="InterPro" id="IPR035929">
    <property type="entry name" value="CoaB-like_sf"/>
</dbReference>
<dbReference type="GO" id="GO:0015937">
    <property type="term" value="P:coenzyme A biosynthetic process"/>
    <property type="evidence" value="ECO:0007669"/>
    <property type="project" value="UniProtKB-UniRule"/>
</dbReference>
<organism evidence="8 11">
    <name type="scientific">Campylobacter fetus</name>
    <dbReference type="NCBI Taxonomy" id="196"/>
    <lineage>
        <taxon>Bacteria</taxon>
        <taxon>Pseudomonadati</taxon>
        <taxon>Campylobacterota</taxon>
        <taxon>Epsilonproteobacteria</taxon>
        <taxon>Campylobacterales</taxon>
        <taxon>Campylobacteraceae</taxon>
        <taxon>Campylobacter</taxon>
    </lineage>
</organism>
<dbReference type="Gene3D" id="3.40.50.10300">
    <property type="entry name" value="CoaB-like"/>
    <property type="match status" value="1"/>
</dbReference>
<dbReference type="EMBL" id="AACCXK010000001">
    <property type="protein sequence ID" value="EAK0452153.1"/>
    <property type="molecule type" value="Genomic_DNA"/>
</dbReference>
<dbReference type="AlphaFoldDB" id="A0A5L4XGM9"/>
<dbReference type="Proteomes" id="UP000557842">
    <property type="component" value="Unassembled WGS sequence"/>
</dbReference>
<dbReference type="OMA" id="AMNVNMY"/>
<evidence type="ECO:0000256" key="1">
    <source>
        <dbReference type="ARBA" id="ARBA00022793"/>
    </source>
</evidence>
<keyword evidence="2 3" id="KW-0456">Lyase</keyword>
<dbReference type="EC" id="6.3.2.5" evidence="3"/>
<comment type="caution">
    <text evidence="3">Lacks conserved residue(s) required for the propagation of feature annotation.</text>
</comment>
<dbReference type="GO" id="GO:0010181">
    <property type="term" value="F:FMN binding"/>
    <property type="evidence" value="ECO:0007669"/>
    <property type="project" value="UniProtKB-UniRule"/>
</dbReference>
<dbReference type="UniPathway" id="UPA00241">
    <property type="reaction ID" value="UER00353"/>
</dbReference>
<comment type="function">
    <text evidence="4">Catalyzes two steps in the biosynthesis of coenzyme A. In the first step cysteine is conjugated to 4'-phosphopantothenate to form 4-phosphopantothenoylcysteine, in the latter compound is decarboxylated to form 4'-phosphopantotheine.</text>
</comment>
<dbReference type="PANTHER" id="PTHR14359:SF6">
    <property type="entry name" value="PHOSPHOPANTOTHENOYLCYSTEINE DECARBOXYLASE"/>
    <property type="match status" value="1"/>
</dbReference>
<feature type="binding site" evidence="3">
    <location>
        <position position="314"/>
    </location>
    <ligand>
        <name>CTP</name>
        <dbReference type="ChEBI" id="CHEBI:37563"/>
    </ligand>
</feature>
<comment type="catalytic activity">
    <reaction evidence="3 4">
        <text>(R)-4'-phosphopantothenate + L-cysteine + CTP = N-[(R)-4-phosphopantothenoyl]-L-cysteine + CMP + diphosphate + H(+)</text>
        <dbReference type="Rhea" id="RHEA:19397"/>
        <dbReference type="ChEBI" id="CHEBI:10986"/>
        <dbReference type="ChEBI" id="CHEBI:15378"/>
        <dbReference type="ChEBI" id="CHEBI:33019"/>
        <dbReference type="ChEBI" id="CHEBI:35235"/>
        <dbReference type="ChEBI" id="CHEBI:37563"/>
        <dbReference type="ChEBI" id="CHEBI:59458"/>
        <dbReference type="ChEBI" id="CHEBI:60377"/>
        <dbReference type="EC" id="6.3.2.5"/>
    </reaction>
</comment>
<comment type="function">
    <text evidence="3">Catalyzes two sequential steps in the biosynthesis of coenzyme A. In the first step cysteine is conjugated to 4'-phosphopantothenate to form 4-phosphopantothenoylcysteine. In the second step the latter compound is decarboxylated to form 4'-phosphopantotheine.</text>
</comment>
<dbReference type="Pfam" id="PF02441">
    <property type="entry name" value="Flavoprotein"/>
    <property type="match status" value="1"/>
</dbReference>
<comment type="cofactor">
    <cofactor evidence="3">
        <name>Mg(2+)</name>
        <dbReference type="ChEBI" id="CHEBI:18420"/>
    </cofactor>
</comment>
<evidence type="ECO:0000259" key="6">
    <source>
        <dbReference type="Pfam" id="PF04127"/>
    </source>
</evidence>
<dbReference type="NCBIfam" id="TIGR00521">
    <property type="entry name" value="coaBC_dfp"/>
    <property type="match status" value="1"/>
</dbReference>
<dbReference type="InterPro" id="IPR003382">
    <property type="entry name" value="Flavoprotein"/>
</dbReference>
<dbReference type="SUPFAM" id="SSF102645">
    <property type="entry name" value="CoaB-like"/>
    <property type="match status" value="1"/>
</dbReference>
<comment type="pathway">
    <text evidence="3 4">Cofactor biosynthesis; coenzyme A biosynthesis; CoA from (R)-pantothenate: step 2/5.</text>
</comment>
<feature type="binding site" evidence="3">
    <location>
        <position position="273"/>
    </location>
    <ligand>
        <name>CTP</name>
        <dbReference type="ChEBI" id="CHEBI:37563"/>
    </ligand>
</feature>
<feature type="binding site" evidence="3">
    <location>
        <position position="334"/>
    </location>
    <ligand>
        <name>CTP</name>
        <dbReference type="ChEBI" id="CHEBI:37563"/>
    </ligand>
</feature>
<accession>A0A5L4XGM9</accession>
<evidence type="ECO:0000313" key="12">
    <source>
        <dbReference type="Proteomes" id="UP000557842"/>
    </source>
</evidence>
<evidence type="ECO:0000313" key="11">
    <source>
        <dbReference type="Proteomes" id="UP000535509"/>
    </source>
</evidence>
<keyword evidence="3" id="KW-0511">Multifunctional enzyme</keyword>
<comment type="catalytic activity">
    <reaction evidence="3 4">
        <text>N-[(R)-4-phosphopantothenoyl]-L-cysteine + H(+) = (R)-4'-phosphopantetheine + CO2</text>
        <dbReference type="Rhea" id="RHEA:16793"/>
        <dbReference type="ChEBI" id="CHEBI:15378"/>
        <dbReference type="ChEBI" id="CHEBI:16526"/>
        <dbReference type="ChEBI" id="CHEBI:59458"/>
        <dbReference type="ChEBI" id="CHEBI:61723"/>
        <dbReference type="EC" id="4.1.1.36"/>
    </reaction>
</comment>
<dbReference type="EMBL" id="AABTCC010000006">
    <property type="protein sequence ID" value="EAI8858811.1"/>
    <property type="molecule type" value="Genomic_DNA"/>
</dbReference>
<feature type="region of interest" description="Phosphopantothenoylcysteine decarboxylase" evidence="3">
    <location>
        <begin position="1"/>
        <end position="186"/>
    </location>
</feature>
<reference evidence="8 11" key="1">
    <citation type="submission" date="2018-06" db="EMBL/GenBank/DDBJ databases">
        <authorList>
            <consortium name="PulseNet: The National Subtyping Network for Foodborne Disease Surveillance"/>
            <person name="Tarr C.L."/>
            <person name="Trees E."/>
            <person name="Katz L.S."/>
            <person name="Carleton-Romer H.A."/>
            <person name="Stroika S."/>
            <person name="Kucerova Z."/>
            <person name="Roache K.F."/>
            <person name="Sabol A.L."/>
            <person name="Besser J."/>
            <person name="Gerner-Smidt P."/>
        </authorList>
    </citation>
    <scope>NUCLEOTIDE SEQUENCE [LARGE SCALE GENOMIC DNA]</scope>
    <source>
        <strain evidence="9">2014D-0197</strain>
        <strain evidence="7 12">2016D-0221</strain>
        <strain evidence="10">D4313</strain>
        <strain evidence="8 11">PNUSAC001503</strain>
    </source>
</reference>
<dbReference type="GO" id="GO:0071513">
    <property type="term" value="C:phosphopantothenoylcysteine decarboxylase complex"/>
    <property type="evidence" value="ECO:0007669"/>
    <property type="project" value="TreeGrafter"/>
</dbReference>
<dbReference type="RefSeq" id="WP_011731938.1">
    <property type="nucleotide sequence ID" value="NZ_AABUZP020000005.1"/>
</dbReference>
<feature type="active site" description="Proton donor" evidence="3">
    <location>
        <position position="154"/>
    </location>
</feature>
<dbReference type="GO" id="GO:0004632">
    <property type="term" value="F:phosphopantothenate--cysteine ligase activity"/>
    <property type="evidence" value="ECO:0007669"/>
    <property type="project" value="UniProtKB-UniRule"/>
</dbReference>
<comment type="caution">
    <text evidence="8">The sequence shown here is derived from an EMBL/GenBank/DDBJ whole genome shotgun (WGS) entry which is preliminary data.</text>
</comment>
<evidence type="ECO:0000256" key="2">
    <source>
        <dbReference type="ARBA" id="ARBA00023239"/>
    </source>
</evidence>
<dbReference type="EMBL" id="AABQDW010000023">
    <property type="protein sequence ID" value="EAI5408744.1"/>
    <property type="molecule type" value="Genomic_DNA"/>
</dbReference>
<comment type="similarity">
    <text evidence="3 4">In the N-terminal section; belongs to the HFCD (homo-oligomeric flavin containing Cys decarboxylase) superfamily.</text>
</comment>
<feature type="domain" description="Flavoprotein" evidence="5">
    <location>
        <begin position="4"/>
        <end position="160"/>
    </location>
</feature>
<evidence type="ECO:0000313" key="8">
    <source>
        <dbReference type="EMBL" id="EAI8858811.1"/>
    </source>
</evidence>
<evidence type="ECO:0000259" key="5">
    <source>
        <dbReference type="Pfam" id="PF02441"/>
    </source>
</evidence>
<protein>
    <recommendedName>
        <fullName evidence="3">Coenzyme A biosynthesis bifunctional protein CoaBC</fullName>
    </recommendedName>
    <alternativeName>
        <fullName evidence="3">DNA/pantothenate metabolism flavoprotein</fullName>
    </alternativeName>
    <alternativeName>
        <fullName evidence="3">Phosphopantothenoylcysteine synthetase/decarboxylase</fullName>
        <shortName evidence="3">PPCS-PPCDC</shortName>
    </alternativeName>
    <domain>
        <recommendedName>
            <fullName evidence="3">Phosphopantothenoylcysteine decarboxylase</fullName>
            <shortName evidence="3">PPC decarboxylase</shortName>
            <shortName evidence="3">PPC-DC</shortName>
            <ecNumber evidence="3">4.1.1.36</ecNumber>
        </recommendedName>
        <alternativeName>
            <fullName evidence="3">CoaC</fullName>
        </alternativeName>
    </domain>
    <domain>
        <recommendedName>
            <fullName evidence="3">Phosphopantothenate--cysteine ligase</fullName>
            <ecNumber evidence="3">6.3.2.5</ecNumber>
        </recommendedName>
        <alternativeName>
            <fullName evidence="3">CoaB</fullName>
        </alternativeName>
        <alternativeName>
            <fullName evidence="3">Phosphopantothenoylcysteine synthetase</fullName>
            <shortName evidence="3">PPC synthetase</shortName>
            <shortName evidence="3">PPC-S</shortName>
        </alternativeName>
    </domain>
</protein>
<dbReference type="Pfam" id="PF04127">
    <property type="entry name" value="DFP"/>
    <property type="match status" value="1"/>
</dbReference>
<dbReference type="GeneID" id="61064591"/>
<dbReference type="Gene3D" id="3.40.50.1950">
    <property type="entry name" value="Flavin prenyltransferase-like"/>
    <property type="match status" value="1"/>
</dbReference>
<dbReference type="GO" id="GO:0046872">
    <property type="term" value="F:metal ion binding"/>
    <property type="evidence" value="ECO:0007669"/>
    <property type="project" value="UniProtKB-KW"/>
</dbReference>
<dbReference type="InterPro" id="IPR005252">
    <property type="entry name" value="CoaBC"/>
</dbReference>
<dbReference type="HAMAP" id="MF_02225">
    <property type="entry name" value="CoaBC"/>
    <property type="match status" value="1"/>
</dbReference>
<dbReference type="InterPro" id="IPR036551">
    <property type="entry name" value="Flavin_trans-like"/>
</dbReference>
<sequence length="387" mass="42788">MKNKDILLAVCGSVSFYKAYEILSLLKKEGANVRVMLSDGALKFTNLISFEALCDKKVLSSVSENWQSGLDHISYSKNDLIIIAPASANTINKISCGIADNVFLETILASTCPKLLAPAANHNMLENFATKKSLEILSQNGYEICEPISKTLACGDIGKGALADPKIIVEMAKRVLGKDEFYIGKKVIITSGPTTEKIDDVRGITNFSSGKMAKALADAFYYLGSEVIFISSKEFETPYKFIKFENSNELLAILNSQNTDKNDILIMCAAISDYIPKTKFNGKMKKNENGINLELILNTDILKNTNLKCKKIGFKMEMDKNTAIQNAKNMLIDKNLDAVCLNILDENIKFGSDETYIDFITKKSCKTTEFTDKLSAAKKIAEFIKTL</sequence>
<dbReference type="EC" id="4.1.1.36" evidence="3"/>
<dbReference type="PANTHER" id="PTHR14359">
    <property type="entry name" value="HOMO-OLIGOMERIC FLAVIN CONTAINING CYS DECARBOXYLASE FAMILY"/>
    <property type="match status" value="1"/>
</dbReference>
<evidence type="ECO:0000256" key="3">
    <source>
        <dbReference type="HAMAP-Rule" id="MF_02225"/>
    </source>
</evidence>
<dbReference type="InterPro" id="IPR007085">
    <property type="entry name" value="DNA/pantothenate-metab_flavo_C"/>
</dbReference>
<evidence type="ECO:0000256" key="4">
    <source>
        <dbReference type="RuleBase" id="RU364078"/>
    </source>
</evidence>
<feature type="domain" description="DNA/pantothenate metabolism flavoprotein C-terminal" evidence="6">
    <location>
        <begin position="184"/>
        <end position="385"/>
    </location>
</feature>
<proteinExistence type="inferred from homology"/>
<keyword evidence="3" id="KW-0479">Metal-binding</keyword>
<dbReference type="SUPFAM" id="SSF52507">
    <property type="entry name" value="Homo-oligomeric flavin-containing Cys decarboxylases, HFCD"/>
    <property type="match status" value="1"/>
</dbReference>
<name>A0A5L4XGM9_CAMFE</name>
<evidence type="ECO:0000313" key="7">
    <source>
        <dbReference type="EMBL" id="EAI5408744.1"/>
    </source>
</evidence>
<dbReference type="EMBL" id="AACCXM010000001">
    <property type="protein sequence ID" value="EAK0468264.1"/>
    <property type="molecule type" value="Genomic_DNA"/>
</dbReference>
<keyword evidence="1 3" id="KW-0210">Decarboxylase</keyword>
<comment type="similarity">
    <text evidence="3 4">In the C-terminal section; belongs to the PPC synthetase family.</text>
</comment>
<dbReference type="Proteomes" id="UP000535509">
    <property type="component" value="Unassembled WGS sequence"/>
</dbReference>
<keyword evidence="3" id="KW-0460">Magnesium</keyword>
<comment type="cofactor">
    <cofactor evidence="3">
        <name>FMN</name>
        <dbReference type="ChEBI" id="CHEBI:58210"/>
    </cofactor>
    <text evidence="3">Binds 1 FMN per subunit.</text>
</comment>
<keyword evidence="11" id="KW-1185">Reference proteome</keyword>
<keyword evidence="3 4" id="KW-0285">Flavoprotein</keyword>
<evidence type="ECO:0000313" key="9">
    <source>
        <dbReference type="EMBL" id="EAK0452153.1"/>
    </source>
</evidence>
<evidence type="ECO:0000313" key="10">
    <source>
        <dbReference type="EMBL" id="EAK0468264.1"/>
    </source>
</evidence>
<comment type="pathway">
    <text evidence="3 4">Cofactor biosynthesis; coenzyme A biosynthesis; CoA from (R)-pantothenate: step 3/5.</text>
</comment>
<dbReference type="GO" id="GO:0004633">
    <property type="term" value="F:phosphopantothenoylcysteine decarboxylase activity"/>
    <property type="evidence" value="ECO:0007669"/>
    <property type="project" value="UniProtKB-UniRule"/>
</dbReference>
<keyword evidence="3 4" id="KW-0288">FMN</keyword>
<feature type="binding site" evidence="3">
    <location>
        <position position="283"/>
    </location>
    <ligand>
        <name>CTP</name>
        <dbReference type="ChEBI" id="CHEBI:37563"/>
    </ligand>
</feature>